<evidence type="ECO:0000313" key="2">
    <source>
        <dbReference type="EMBL" id="AAZ65472.1"/>
    </source>
</evidence>
<dbReference type="EMBL" id="CP000092">
    <property type="protein sequence ID" value="AAZ65472.1"/>
    <property type="molecule type" value="Genomic_DNA"/>
</dbReference>
<dbReference type="eggNOG" id="ENOG502Z9DZ">
    <property type="taxonomic scope" value="Bacteria"/>
</dbReference>
<proteinExistence type="predicted"/>
<organism evidence="2">
    <name type="scientific">Cupriavidus pinatubonensis (strain JMP 134 / LMG 1197)</name>
    <name type="common">Cupriavidus necator (strain JMP 134)</name>
    <dbReference type="NCBI Taxonomy" id="264198"/>
    <lineage>
        <taxon>Bacteria</taxon>
        <taxon>Pseudomonadati</taxon>
        <taxon>Pseudomonadota</taxon>
        <taxon>Betaproteobacteria</taxon>
        <taxon>Burkholderiales</taxon>
        <taxon>Burkholderiaceae</taxon>
        <taxon>Cupriavidus</taxon>
    </lineage>
</organism>
<evidence type="ECO:0000256" key="1">
    <source>
        <dbReference type="SAM" id="MobiDB-lite"/>
    </source>
</evidence>
<dbReference type="InterPro" id="IPR009663">
    <property type="entry name" value="PAP_PilO"/>
</dbReference>
<keyword evidence="2" id="KW-0614">Plasmid</keyword>
<dbReference type="AlphaFoldDB" id="Q46N03"/>
<feature type="region of interest" description="Disordered" evidence="1">
    <location>
        <begin position="344"/>
        <end position="366"/>
    </location>
</feature>
<feature type="compositionally biased region" description="Low complexity" evidence="1">
    <location>
        <begin position="345"/>
        <end position="357"/>
    </location>
</feature>
<gene>
    <name evidence="2" type="ordered locus">Reut_C6154</name>
</gene>
<protein>
    <submittedName>
        <fullName evidence="2">Uncharacterized protein</fullName>
    </submittedName>
</protein>
<dbReference type="Pfam" id="PF06864">
    <property type="entry name" value="PAP_PilO"/>
    <property type="match status" value="1"/>
</dbReference>
<accession>Q46N03</accession>
<sequence length="409" mass="42558">MSERTFVMGAVHNGAIVPEADVVGSEDDVRSRFGEIVARPWAKIYAPRTFLATAESLSLDTVLSPGAVQRSRAGRGKGYPVRSTTPDISKRQLVIYGGTAVVALAASMVQHHLTIARQEEKARQAALTAARESANLEKERAAAIAQVTSMAPVPQWPNEPAGRTVVSRCMTAILAEGRIPVVIEGWRFTGVTCDGNRISVAYGRTPGASEDSFLVAARQSFPSVSVAPEVGTASGPVMPEEPMAARGEVTLSTSEGASVRAKMLATAESARRDTLPVVARISAGDTGKLYAELTYMDGQDGEVSAGDRLHGLGCRVKSVSDVPEIGVSVRFGKKQTRLQYAGMHTASPAAPSTQPQALTGPAGVPAGAPRMGLSGAPLTQPVMVPATIGQGPLYGNVAPAAAAPQARAQ</sequence>
<name>Q46N03_CUPPJ</name>
<dbReference type="HOGENOM" id="CLU_672160_0_0_4"/>
<dbReference type="KEGG" id="reu:Reut_C6154"/>
<reference evidence="2" key="1">
    <citation type="submission" date="2005-08" db="EMBL/GenBank/DDBJ databases">
        <title>Complete sequence of a megaplasmid of Ralstonia eutropha JMP134.</title>
        <authorList>
            <person name="Copeland A."/>
            <person name="Lucas S."/>
            <person name="Lapidus A."/>
            <person name="Barry K."/>
            <person name="Detter J.C."/>
            <person name="Glavina T."/>
            <person name="Hammon N."/>
            <person name="Israni S."/>
            <person name="Pitluck S."/>
            <person name="Goltsman E."/>
            <person name="Martinez M."/>
            <person name="Vergez L."/>
            <person name="Larimer F."/>
            <person name="Land M."/>
            <person name="Lykidis A."/>
            <person name="Richardson P."/>
        </authorList>
    </citation>
    <scope>NUCLEOTIDE SEQUENCE [LARGE SCALE GENOMIC DNA]</scope>
    <source>
        <strain evidence="2">JMP134</strain>
        <plasmid evidence="2">megaplasmid</plasmid>
    </source>
</reference>
<geneLocation type="plasmid" evidence="2">
    <name>megaplasmid</name>
</geneLocation>